<keyword evidence="1" id="KW-1185">Reference proteome</keyword>
<dbReference type="PANTHER" id="PTHR47027:SF20">
    <property type="entry name" value="REVERSE TRANSCRIPTASE-LIKE PROTEIN WITH RNA-DIRECTED DNA POLYMERASE DOMAIN"/>
    <property type="match status" value="1"/>
</dbReference>
<dbReference type="Proteomes" id="UP000515164">
    <property type="component" value="Unplaced"/>
</dbReference>
<dbReference type="RefSeq" id="XP_033313695.1">
    <property type="nucleotide sequence ID" value="XM_033457804.1"/>
</dbReference>
<organism evidence="1 2">
    <name type="scientific">Bombus bifarius</name>
    <dbReference type="NCBI Taxonomy" id="103933"/>
    <lineage>
        <taxon>Eukaryota</taxon>
        <taxon>Metazoa</taxon>
        <taxon>Ecdysozoa</taxon>
        <taxon>Arthropoda</taxon>
        <taxon>Hexapoda</taxon>
        <taxon>Insecta</taxon>
        <taxon>Pterygota</taxon>
        <taxon>Neoptera</taxon>
        <taxon>Endopterygota</taxon>
        <taxon>Hymenoptera</taxon>
        <taxon>Apocrita</taxon>
        <taxon>Aculeata</taxon>
        <taxon>Apoidea</taxon>
        <taxon>Anthophila</taxon>
        <taxon>Apidae</taxon>
        <taxon>Bombus</taxon>
        <taxon>Pyrobombus</taxon>
    </lineage>
</organism>
<dbReference type="GeneID" id="117212779"/>
<protein>
    <submittedName>
        <fullName evidence="2">Uncharacterized protein LOC117212779</fullName>
    </submittedName>
</protein>
<evidence type="ECO:0000313" key="2">
    <source>
        <dbReference type="RefSeq" id="XP_033313695.1"/>
    </source>
</evidence>
<name>A0A6P8NGQ8_9HYME</name>
<dbReference type="PANTHER" id="PTHR47027">
    <property type="entry name" value="REVERSE TRANSCRIPTASE DOMAIN-CONTAINING PROTEIN"/>
    <property type="match status" value="1"/>
</dbReference>
<dbReference type="KEGG" id="bbif:117212779"/>
<sequence>MEVCAEGNGGALWEMLRQIWNREGIPENWRKGVICPIYKRGDKGAVKSYRGVTLMDTAYKIYAGILDERLKVEIKDKLAENKQLSGERGKLYVCFVDLKSAFDRVNRKKLGEMRRMGVNEKLTRRIEEIYEETKNVVRIRNNYTEEFWTRNVELELSTKKTKVIVFEKRRNKRRQMKWRWGEHELEEVDEIRYLGYILQKNGSDEKHIQGWKRRAAIAMKKIWSVGGKIFKRDYKRRMRMFGALVECSAVWSAGVVMEHRRETGQGKKEIREMAARLRRNNANNYILREECQIEEIKEKTLKRAVRCEKKALESKKELVKEGMD</sequence>
<dbReference type="AlphaFoldDB" id="A0A6P8NGQ8"/>
<gene>
    <name evidence="2" type="primary">LOC117212779</name>
</gene>
<evidence type="ECO:0000313" key="1">
    <source>
        <dbReference type="Proteomes" id="UP000515164"/>
    </source>
</evidence>
<accession>A0A6P8NGQ8</accession>
<reference evidence="2" key="1">
    <citation type="submission" date="2025-08" db="UniProtKB">
        <authorList>
            <consortium name="RefSeq"/>
        </authorList>
    </citation>
    <scope>IDENTIFICATION</scope>
    <source>
        <tissue evidence="2">Muscle</tissue>
    </source>
</reference>
<proteinExistence type="predicted"/>